<evidence type="ECO:0000256" key="3">
    <source>
        <dbReference type="ARBA" id="ARBA00023082"/>
    </source>
</evidence>
<dbReference type="InterPro" id="IPR036388">
    <property type="entry name" value="WH-like_DNA-bd_sf"/>
</dbReference>
<proteinExistence type="inferred from homology"/>
<evidence type="ECO:0000313" key="9">
    <source>
        <dbReference type="EMBL" id="MBM7075236.1"/>
    </source>
</evidence>
<dbReference type="InterPro" id="IPR013324">
    <property type="entry name" value="RNA_pol_sigma_r3/r4-like"/>
</dbReference>
<evidence type="ECO:0000256" key="4">
    <source>
        <dbReference type="ARBA" id="ARBA00023125"/>
    </source>
</evidence>
<keyword evidence="3" id="KW-0731">Sigma factor</keyword>
<dbReference type="Gene3D" id="1.10.1740.10">
    <property type="match status" value="1"/>
</dbReference>
<feature type="domain" description="RNA polymerase sigma-70 region 2" evidence="7">
    <location>
        <begin position="125"/>
        <end position="189"/>
    </location>
</feature>
<name>A0ABS2IMK8_9ACTN</name>
<gene>
    <name evidence="9" type="ORF">JQX11_02550</name>
</gene>
<dbReference type="PANTHER" id="PTHR43133">
    <property type="entry name" value="RNA POLYMERASE ECF-TYPE SIGMA FACTO"/>
    <property type="match status" value="1"/>
</dbReference>
<feature type="region of interest" description="Disordered" evidence="6">
    <location>
        <begin position="1"/>
        <end position="56"/>
    </location>
</feature>
<evidence type="ECO:0000256" key="5">
    <source>
        <dbReference type="ARBA" id="ARBA00023163"/>
    </source>
</evidence>
<evidence type="ECO:0000256" key="6">
    <source>
        <dbReference type="SAM" id="MobiDB-lite"/>
    </source>
</evidence>
<keyword evidence="10" id="KW-1185">Reference proteome</keyword>
<evidence type="ECO:0000313" key="10">
    <source>
        <dbReference type="Proteomes" id="UP001518872"/>
    </source>
</evidence>
<dbReference type="Gene3D" id="1.10.10.10">
    <property type="entry name" value="Winged helix-like DNA-binding domain superfamily/Winged helix DNA-binding domain"/>
    <property type="match status" value="1"/>
</dbReference>
<sequence length="279" mass="29796">MADRPGGTGWRLRPVDRPHRSRLRRRVTGGISDSGSDGAPYALLDRRGTGGAGAPARPVARTVSVLGRHRLAGLSRGPDADAPGGAGIGVAAADTVDASAVDAGPPPPAADLAPDARLRELHAVHAEPLFRFLLRLASGERQLAEDLLQETMMRAWRSIDSLAADLETQRRWLFTVARRVAIDVARARQARPTEVGALDLSRMPATADVAERVVTARTIRDALPRISVEHRRVVEAVYFRGLSTAEIAAEFGIAEGTVKSRAHYALRALRAVIGEVDGA</sequence>
<reference evidence="9 10" key="1">
    <citation type="submission" date="2021-02" db="EMBL/GenBank/DDBJ databases">
        <authorList>
            <person name="Ra J.-S."/>
        </authorList>
    </citation>
    <scope>NUCLEOTIDE SEQUENCE [LARGE SCALE GENOMIC DNA]</scope>
    <source>
        <strain evidence="9 10">MMS20-R1-14</strain>
    </source>
</reference>
<accession>A0ABS2IMK8</accession>
<dbReference type="InterPro" id="IPR014284">
    <property type="entry name" value="RNA_pol_sigma-70_dom"/>
</dbReference>
<dbReference type="PANTHER" id="PTHR43133:SF52">
    <property type="entry name" value="ECF RNA POLYMERASE SIGMA FACTOR SIGL"/>
    <property type="match status" value="1"/>
</dbReference>
<dbReference type="InterPro" id="IPR013325">
    <property type="entry name" value="RNA_pol_sigma_r2"/>
</dbReference>
<dbReference type="Proteomes" id="UP001518872">
    <property type="component" value="Unassembled WGS sequence"/>
</dbReference>
<feature type="domain" description="RNA polymerase sigma-70 region 4" evidence="8">
    <location>
        <begin position="223"/>
        <end position="271"/>
    </location>
</feature>
<evidence type="ECO:0000259" key="8">
    <source>
        <dbReference type="Pfam" id="PF04545"/>
    </source>
</evidence>
<keyword evidence="2" id="KW-0805">Transcription regulation</keyword>
<keyword evidence="5" id="KW-0804">Transcription</keyword>
<comment type="caution">
    <text evidence="9">The sequence shown here is derived from an EMBL/GenBank/DDBJ whole genome shotgun (WGS) entry which is preliminary data.</text>
</comment>
<dbReference type="EMBL" id="JAFEUC010000001">
    <property type="protein sequence ID" value="MBM7075236.1"/>
    <property type="molecule type" value="Genomic_DNA"/>
</dbReference>
<dbReference type="InterPro" id="IPR039425">
    <property type="entry name" value="RNA_pol_sigma-70-like"/>
</dbReference>
<dbReference type="NCBIfam" id="TIGR02937">
    <property type="entry name" value="sigma70-ECF"/>
    <property type="match status" value="1"/>
</dbReference>
<dbReference type="CDD" id="cd06171">
    <property type="entry name" value="Sigma70_r4"/>
    <property type="match status" value="1"/>
</dbReference>
<organism evidence="9 10">
    <name type="scientific">Micromonospora humida</name>
    <dbReference type="NCBI Taxonomy" id="2809018"/>
    <lineage>
        <taxon>Bacteria</taxon>
        <taxon>Bacillati</taxon>
        <taxon>Actinomycetota</taxon>
        <taxon>Actinomycetes</taxon>
        <taxon>Micromonosporales</taxon>
        <taxon>Micromonosporaceae</taxon>
        <taxon>Micromonospora</taxon>
    </lineage>
</organism>
<dbReference type="InterPro" id="IPR007627">
    <property type="entry name" value="RNA_pol_sigma70_r2"/>
</dbReference>
<evidence type="ECO:0000256" key="2">
    <source>
        <dbReference type="ARBA" id="ARBA00023015"/>
    </source>
</evidence>
<dbReference type="Pfam" id="PF04542">
    <property type="entry name" value="Sigma70_r2"/>
    <property type="match status" value="1"/>
</dbReference>
<dbReference type="SUPFAM" id="SSF88946">
    <property type="entry name" value="Sigma2 domain of RNA polymerase sigma factors"/>
    <property type="match status" value="1"/>
</dbReference>
<dbReference type="InterPro" id="IPR007630">
    <property type="entry name" value="RNA_pol_sigma70_r4"/>
</dbReference>
<evidence type="ECO:0000256" key="1">
    <source>
        <dbReference type="ARBA" id="ARBA00010641"/>
    </source>
</evidence>
<protein>
    <submittedName>
        <fullName evidence="9">Sigma-70 family RNA polymerase sigma factor</fullName>
    </submittedName>
</protein>
<comment type="similarity">
    <text evidence="1">Belongs to the sigma-70 factor family. ECF subfamily.</text>
</comment>
<dbReference type="Pfam" id="PF04545">
    <property type="entry name" value="Sigma70_r4"/>
    <property type="match status" value="1"/>
</dbReference>
<dbReference type="SUPFAM" id="SSF88659">
    <property type="entry name" value="Sigma3 and sigma4 domains of RNA polymerase sigma factors"/>
    <property type="match status" value="1"/>
</dbReference>
<evidence type="ECO:0000259" key="7">
    <source>
        <dbReference type="Pfam" id="PF04542"/>
    </source>
</evidence>
<keyword evidence="4" id="KW-0238">DNA-binding</keyword>